<keyword evidence="3" id="KW-1185">Reference proteome</keyword>
<feature type="transmembrane region" description="Helical" evidence="1">
    <location>
        <begin position="17"/>
        <end position="38"/>
    </location>
</feature>
<dbReference type="EMBL" id="ML178824">
    <property type="protein sequence ID" value="TFL01512.1"/>
    <property type="molecule type" value="Genomic_DNA"/>
</dbReference>
<keyword evidence="1" id="KW-1133">Transmembrane helix</keyword>
<proteinExistence type="predicted"/>
<dbReference type="AlphaFoldDB" id="A0A5C3QID6"/>
<evidence type="ECO:0000256" key="1">
    <source>
        <dbReference type="SAM" id="Phobius"/>
    </source>
</evidence>
<name>A0A5C3QID6_9AGAR</name>
<reference evidence="2 3" key="1">
    <citation type="journal article" date="2019" name="Nat. Ecol. Evol.">
        <title>Megaphylogeny resolves global patterns of mushroom evolution.</title>
        <authorList>
            <person name="Varga T."/>
            <person name="Krizsan K."/>
            <person name="Foldi C."/>
            <person name="Dima B."/>
            <person name="Sanchez-Garcia M."/>
            <person name="Sanchez-Ramirez S."/>
            <person name="Szollosi G.J."/>
            <person name="Szarkandi J.G."/>
            <person name="Papp V."/>
            <person name="Albert L."/>
            <person name="Andreopoulos W."/>
            <person name="Angelini C."/>
            <person name="Antonin V."/>
            <person name="Barry K.W."/>
            <person name="Bougher N.L."/>
            <person name="Buchanan P."/>
            <person name="Buyck B."/>
            <person name="Bense V."/>
            <person name="Catcheside P."/>
            <person name="Chovatia M."/>
            <person name="Cooper J."/>
            <person name="Damon W."/>
            <person name="Desjardin D."/>
            <person name="Finy P."/>
            <person name="Geml J."/>
            <person name="Haridas S."/>
            <person name="Hughes K."/>
            <person name="Justo A."/>
            <person name="Karasinski D."/>
            <person name="Kautmanova I."/>
            <person name="Kiss B."/>
            <person name="Kocsube S."/>
            <person name="Kotiranta H."/>
            <person name="LaButti K.M."/>
            <person name="Lechner B.E."/>
            <person name="Liimatainen K."/>
            <person name="Lipzen A."/>
            <person name="Lukacs Z."/>
            <person name="Mihaltcheva S."/>
            <person name="Morgado L.N."/>
            <person name="Niskanen T."/>
            <person name="Noordeloos M.E."/>
            <person name="Ohm R.A."/>
            <person name="Ortiz-Santana B."/>
            <person name="Ovrebo C."/>
            <person name="Racz N."/>
            <person name="Riley R."/>
            <person name="Savchenko A."/>
            <person name="Shiryaev A."/>
            <person name="Soop K."/>
            <person name="Spirin V."/>
            <person name="Szebenyi C."/>
            <person name="Tomsovsky M."/>
            <person name="Tulloss R.E."/>
            <person name="Uehling J."/>
            <person name="Grigoriev I.V."/>
            <person name="Vagvolgyi C."/>
            <person name="Papp T."/>
            <person name="Martin F.M."/>
            <person name="Miettinen O."/>
            <person name="Hibbett D.S."/>
            <person name="Nagy L.G."/>
        </authorList>
    </citation>
    <scope>NUCLEOTIDE SEQUENCE [LARGE SCALE GENOMIC DNA]</scope>
    <source>
        <strain evidence="2 3">CBS 309.79</strain>
    </source>
</reference>
<organism evidence="2 3">
    <name type="scientific">Pterulicium gracile</name>
    <dbReference type="NCBI Taxonomy" id="1884261"/>
    <lineage>
        <taxon>Eukaryota</taxon>
        <taxon>Fungi</taxon>
        <taxon>Dikarya</taxon>
        <taxon>Basidiomycota</taxon>
        <taxon>Agaricomycotina</taxon>
        <taxon>Agaricomycetes</taxon>
        <taxon>Agaricomycetidae</taxon>
        <taxon>Agaricales</taxon>
        <taxon>Pleurotineae</taxon>
        <taxon>Pterulaceae</taxon>
        <taxon>Pterulicium</taxon>
    </lineage>
</organism>
<keyword evidence="1" id="KW-0812">Transmembrane</keyword>
<keyword evidence="1" id="KW-0472">Membrane</keyword>
<sequence length="108" mass="12012">MKHHFVAAHGLSHIVDFIIFIATVVTLSVWNSTFYVYYAARQGKGAPHLVTGAYHGVDGGSCKYSPRLDPSSRSTALAWEKIRRTLSRLLKLQYAKLQNGHSVVPSTR</sequence>
<accession>A0A5C3QID6</accession>
<evidence type="ECO:0000313" key="2">
    <source>
        <dbReference type="EMBL" id="TFL01512.1"/>
    </source>
</evidence>
<evidence type="ECO:0000313" key="3">
    <source>
        <dbReference type="Proteomes" id="UP000305067"/>
    </source>
</evidence>
<gene>
    <name evidence="2" type="ORF">BDV98DRAFT_59538</name>
</gene>
<protein>
    <submittedName>
        <fullName evidence="2">Uncharacterized protein</fullName>
    </submittedName>
</protein>
<dbReference type="Proteomes" id="UP000305067">
    <property type="component" value="Unassembled WGS sequence"/>
</dbReference>